<name>A0A5C3LUS0_9AGAR</name>
<dbReference type="GO" id="GO:0001682">
    <property type="term" value="P:tRNA 5'-leader removal"/>
    <property type="evidence" value="ECO:0007669"/>
    <property type="project" value="InterPro"/>
</dbReference>
<dbReference type="SUPFAM" id="SSF101744">
    <property type="entry name" value="Rof/RNase P subunit-like"/>
    <property type="match status" value="1"/>
</dbReference>
<accession>A0A5C3LUS0</accession>
<dbReference type="InterPro" id="IPR023534">
    <property type="entry name" value="Rof/RNase_P-like"/>
</dbReference>
<evidence type="ECO:0000313" key="1">
    <source>
        <dbReference type="EMBL" id="TFK32481.1"/>
    </source>
</evidence>
<dbReference type="OrthoDB" id="124041at2759"/>
<protein>
    <submittedName>
        <fullName evidence="1">Uncharacterized protein</fullName>
    </submittedName>
</protein>
<dbReference type="Pfam" id="PF01868">
    <property type="entry name" value="RNase_P-MRP_p29"/>
    <property type="match status" value="1"/>
</dbReference>
<dbReference type="InterPro" id="IPR036980">
    <property type="entry name" value="RNase_P/MRP_Rpp29_sf"/>
</dbReference>
<dbReference type="STRING" id="68775.A0A5C3LUS0"/>
<sequence>MHIKAGLYGSIRTVRQSKNLCLVRLAGILIHETANAFKIITAQNKVKVVTSLFFLLLSAHPIHPALPKQNLIFAFAVLLYSTLSPDFSPPGPEQRAYTPDPFFESIPLRLLRVLFQTHRASSSSYMEVSSASARRILWGGSSSIRSRFSCSRCGRLRDDGDCFYRHFLTAGVAGITHTDHWYI</sequence>
<proteinExistence type="predicted"/>
<dbReference type="InterPro" id="IPR002730">
    <property type="entry name" value="Rpp29/RNP1"/>
</dbReference>
<dbReference type="GO" id="GO:0003723">
    <property type="term" value="F:RNA binding"/>
    <property type="evidence" value="ECO:0007669"/>
    <property type="project" value="InterPro"/>
</dbReference>
<keyword evidence="2" id="KW-1185">Reference proteome</keyword>
<dbReference type="Gene3D" id="2.30.30.210">
    <property type="entry name" value="Ribonuclease P/MRP, subunit p29"/>
    <property type="match status" value="1"/>
</dbReference>
<gene>
    <name evidence="1" type="ORF">BDQ12DRAFT_728619</name>
</gene>
<dbReference type="Proteomes" id="UP000308652">
    <property type="component" value="Unassembled WGS sequence"/>
</dbReference>
<dbReference type="EMBL" id="ML213673">
    <property type="protein sequence ID" value="TFK32481.1"/>
    <property type="molecule type" value="Genomic_DNA"/>
</dbReference>
<organism evidence="1 2">
    <name type="scientific">Crucibulum laeve</name>
    <dbReference type="NCBI Taxonomy" id="68775"/>
    <lineage>
        <taxon>Eukaryota</taxon>
        <taxon>Fungi</taxon>
        <taxon>Dikarya</taxon>
        <taxon>Basidiomycota</taxon>
        <taxon>Agaricomycotina</taxon>
        <taxon>Agaricomycetes</taxon>
        <taxon>Agaricomycetidae</taxon>
        <taxon>Agaricales</taxon>
        <taxon>Agaricineae</taxon>
        <taxon>Nidulariaceae</taxon>
        <taxon>Crucibulum</taxon>
    </lineage>
</organism>
<dbReference type="GO" id="GO:0030677">
    <property type="term" value="C:ribonuclease P complex"/>
    <property type="evidence" value="ECO:0007669"/>
    <property type="project" value="InterPro"/>
</dbReference>
<evidence type="ECO:0000313" key="2">
    <source>
        <dbReference type="Proteomes" id="UP000308652"/>
    </source>
</evidence>
<reference evidence="1 2" key="1">
    <citation type="journal article" date="2019" name="Nat. Ecol. Evol.">
        <title>Megaphylogeny resolves global patterns of mushroom evolution.</title>
        <authorList>
            <person name="Varga T."/>
            <person name="Krizsan K."/>
            <person name="Foldi C."/>
            <person name="Dima B."/>
            <person name="Sanchez-Garcia M."/>
            <person name="Sanchez-Ramirez S."/>
            <person name="Szollosi G.J."/>
            <person name="Szarkandi J.G."/>
            <person name="Papp V."/>
            <person name="Albert L."/>
            <person name="Andreopoulos W."/>
            <person name="Angelini C."/>
            <person name="Antonin V."/>
            <person name="Barry K.W."/>
            <person name="Bougher N.L."/>
            <person name="Buchanan P."/>
            <person name="Buyck B."/>
            <person name="Bense V."/>
            <person name="Catcheside P."/>
            <person name="Chovatia M."/>
            <person name="Cooper J."/>
            <person name="Damon W."/>
            <person name="Desjardin D."/>
            <person name="Finy P."/>
            <person name="Geml J."/>
            <person name="Haridas S."/>
            <person name="Hughes K."/>
            <person name="Justo A."/>
            <person name="Karasinski D."/>
            <person name="Kautmanova I."/>
            <person name="Kiss B."/>
            <person name="Kocsube S."/>
            <person name="Kotiranta H."/>
            <person name="LaButti K.M."/>
            <person name="Lechner B.E."/>
            <person name="Liimatainen K."/>
            <person name="Lipzen A."/>
            <person name="Lukacs Z."/>
            <person name="Mihaltcheva S."/>
            <person name="Morgado L.N."/>
            <person name="Niskanen T."/>
            <person name="Noordeloos M.E."/>
            <person name="Ohm R.A."/>
            <person name="Ortiz-Santana B."/>
            <person name="Ovrebo C."/>
            <person name="Racz N."/>
            <person name="Riley R."/>
            <person name="Savchenko A."/>
            <person name="Shiryaev A."/>
            <person name="Soop K."/>
            <person name="Spirin V."/>
            <person name="Szebenyi C."/>
            <person name="Tomsovsky M."/>
            <person name="Tulloss R.E."/>
            <person name="Uehling J."/>
            <person name="Grigoriev I.V."/>
            <person name="Vagvolgyi C."/>
            <person name="Papp T."/>
            <person name="Martin F.M."/>
            <person name="Miettinen O."/>
            <person name="Hibbett D.S."/>
            <person name="Nagy L.G."/>
        </authorList>
    </citation>
    <scope>NUCLEOTIDE SEQUENCE [LARGE SCALE GENOMIC DNA]</scope>
    <source>
        <strain evidence="1 2">CBS 166.37</strain>
    </source>
</reference>
<dbReference type="AlphaFoldDB" id="A0A5C3LUS0"/>